<dbReference type="GO" id="GO:0016709">
    <property type="term" value="F:oxidoreductase activity, acting on paired donors, with incorporation or reduction of molecular oxygen, NAD(P)H as one donor, and incorporation of one atom of oxygen"/>
    <property type="evidence" value="ECO:0007669"/>
    <property type="project" value="UniProtKB-ARBA"/>
</dbReference>
<dbReference type="AlphaFoldDB" id="A0A6V8KRT7"/>
<dbReference type="PANTHER" id="PTHR43004:SF21">
    <property type="entry name" value="FAD-BINDING DOMAIN-CONTAINING PROTEIN-RELATED"/>
    <property type="match status" value="1"/>
</dbReference>
<name>A0A6V8KRT7_9ACTN</name>
<dbReference type="InterPro" id="IPR036188">
    <property type="entry name" value="FAD/NAD-bd_sf"/>
</dbReference>
<dbReference type="Pfam" id="PF01494">
    <property type="entry name" value="FAD_binding_3"/>
    <property type="match status" value="1"/>
</dbReference>
<dbReference type="Gene3D" id="3.30.9.10">
    <property type="entry name" value="D-Amino Acid Oxidase, subunit A, domain 2"/>
    <property type="match status" value="1"/>
</dbReference>
<keyword evidence="1" id="KW-0285">Flavoprotein</keyword>
<dbReference type="PANTHER" id="PTHR43004">
    <property type="entry name" value="TRK SYSTEM POTASSIUM UPTAKE PROTEIN"/>
    <property type="match status" value="1"/>
</dbReference>
<protein>
    <recommendedName>
        <fullName evidence="3">FAD-binding domain-containing protein</fullName>
    </recommendedName>
</protein>
<accession>A0A6V8KRT7</accession>
<dbReference type="Gene3D" id="3.50.50.60">
    <property type="entry name" value="FAD/NAD(P)-binding domain"/>
    <property type="match status" value="1"/>
</dbReference>
<evidence type="ECO:0000313" key="5">
    <source>
        <dbReference type="Proteomes" id="UP000482800"/>
    </source>
</evidence>
<comment type="caution">
    <text evidence="4">The sequence shown here is derived from an EMBL/GenBank/DDBJ whole genome shotgun (WGS) entry which is preliminary data.</text>
</comment>
<dbReference type="Gene3D" id="3.40.30.120">
    <property type="match status" value="1"/>
</dbReference>
<evidence type="ECO:0000256" key="1">
    <source>
        <dbReference type="ARBA" id="ARBA00022630"/>
    </source>
</evidence>
<dbReference type="InterPro" id="IPR002938">
    <property type="entry name" value="FAD-bd"/>
</dbReference>
<gene>
    <name evidence="4" type="ORF">Phou_092410</name>
</gene>
<sequence>MLCDTDVTVSAQGVGLLATPALRTEVLVVGAGTVGAILALELAHHNVTSIVVERAVSEPRHPGFDLLAGRSMELLRRLGLATLVRQHGAGPDEPTGLQWSQGLDDPPILTSVGCTVQAEGRQRVSGARFAKHLRDAARRHPLIDLREGWTFAGLRVESDCAVAELVAAGTGDRHFVEARHVAGCDGAHSTVRRCLEVPMERLSTPAQHCSVHFRSEDLTRRFARRGLSTVIVGGGALVSRGDDDTWIGHLRLGPEESITTDPVAGLRAALAVRLDPEEVLGVTQWEDSLAVAATYQRGPAYLVGEAAHRFHPVTESADISIGDAVDLGWKLAAAINGWGGPGLLASYEGERRQRALIDREMLARSLETRRRFSRLAKAGATRELLAEVLRQEAHRTGDAGPAGERIASPVIWADDHPQWSLPDEVPPTVTPGALVPAGAQLLDRLGPELTLVDLTDDDAGRPLVAAARKRGIPVAHVVTADPAVRTHWDHPLVLVRPDQHVAWRAKSAPDDWERVLDLVTGCKTT</sequence>
<keyword evidence="5" id="KW-1185">Reference proteome</keyword>
<organism evidence="4 5">
    <name type="scientific">Phytohabitans houttuyneae</name>
    <dbReference type="NCBI Taxonomy" id="1076126"/>
    <lineage>
        <taxon>Bacteria</taxon>
        <taxon>Bacillati</taxon>
        <taxon>Actinomycetota</taxon>
        <taxon>Actinomycetes</taxon>
        <taxon>Micromonosporales</taxon>
        <taxon>Micromonosporaceae</taxon>
    </lineage>
</organism>
<dbReference type="EMBL" id="BLPF01000004">
    <property type="protein sequence ID" value="GFJ85061.1"/>
    <property type="molecule type" value="Genomic_DNA"/>
</dbReference>
<dbReference type="Pfam" id="PF21274">
    <property type="entry name" value="Rng_hyd_C"/>
    <property type="match status" value="1"/>
</dbReference>
<dbReference type="PRINTS" id="PR00420">
    <property type="entry name" value="RNGMNOXGNASE"/>
</dbReference>
<dbReference type="GO" id="GO:0071949">
    <property type="term" value="F:FAD binding"/>
    <property type="evidence" value="ECO:0007669"/>
    <property type="project" value="InterPro"/>
</dbReference>
<evidence type="ECO:0000256" key="2">
    <source>
        <dbReference type="ARBA" id="ARBA00022827"/>
    </source>
</evidence>
<evidence type="ECO:0000259" key="3">
    <source>
        <dbReference type="Pfam" id="PF01494"/>
    </source>
</evidence>
<feature type="domain" description="FAD-binding" evidence="3">
    <location>
        <begin position="23"/>
        <end position="355"/>
    </location>
</feature>
<dbReference type="Proteomes" id="UP000482800">
    <property type="component" value="Unassembled WGS sequence"/>
</dbReference>
<evidence type="ECO:0000313" key="4">
    <source>
        <dbReference type="EMBL" id="GFJ85061.1"/>
    </source>
</evidence>
<dbReference type="SUPFAM" id="SSF51905">
    <property type="entry name" value="FAD/NAD(P)-binding domain"/>
    <property type="match status" value="1"/>
</dbReference>
<reference evidence="4 5" key="2">
    <citation type="submission" date="2020-03" db="EMBL/GenBank/DDBJ databases">
        <authorList>
            <person name="Ichikawa N."/>
            <person name="Kimura A."/>
            <person name="Kitahashi Y."/>
            <person name="Uohara A."/>
        </authorList>
    </citation>
    <scope>NUCLEOTIDE SEQUENCE [LARGE SCALE GENOMIC DNA]</scope>
    <source>
        <strain evidence="4 5">NBRC 108639</strain>
    </source>
</reference>
<reference evidence="4 5" key="1">
    <citation type="submission" date="2020-03" db="EMBL/GenBank/DDBJ databases">
        <title>Whole genome shotgun sequence of Phytohabitans houttuyneae NBRC 108639.</title>
        <authorList>
            <person name="Komaki H."/>
            <person name="Tamura T."/>
        </authorList>
    </citation>
    <scope>NUCLEOTIDE SEQUENCE [LARGE SCALE GENOMIC DNA]</scope>
    <source>
        <strain evidence="4 5">NBRC 108639</strain>
    </source>
</reference>
<keyword evidence="2" id="KW-0274">FAD</keyword>
<proteinExistence type="predicted"/>
<dbReference type="InterPro" id="IPR050641">
    <property type="entry name" value="RIFMO-like"/>
</dbReference>